<protein>
    <submittedName>
        <fullName evidence="2">Uncharacterized protein</fullName>
    </submittedName>
</protein>
<evidence type="ECO:0000313" key="2">
    <source>
        <dbReference type="EnsemblMetazoa" id="Aqu2.1.25623_001"/>
    </source>
</evidence>
<evidence type="ECO:0000256" key="1">
    <source>
        <dbReference type="SAM" id="Coils"/>
    </source>
</evidence>
<accession>A0A1X7UDS4</accession>
<dbReference type="AlphaFoldDB" id="A0A1X7UDS4"/>
<sequence length="350" mass="39310">MAQKEEQAPTYKDLIDFLQECEELSVATGELPSHGLNEELLLQVFAQVQNKEPILWHIRGLPDKGFYQDLHLYLKRSPYTRDNNKLLTSNYPRDAIIRFSRQVDTEPAEDLQTQATDCTEIIQKMAAELAFLEKELNGTQEAFVDAEQEIKKLSKYVNEQKAAPLAAGAESAFSHELRAEQSNLADKVVHLLKPFEETTREASGDYSSASVTIPIVNSLKRVMIVSENSTAPDNHAVKKTSHCHLSAMCRGDSRSTYPQPPAPSTASSGVSVIVQIPPFRPAHPEYGLPRWTRSLLQKFASDVKELNIKLLSTTPYDALRSQLIKRTTASEQRHLQQLFNKEELGDHTPS</sequence>
<dbReference type="EnsemblMetazoa" id="Aqu2.1.25623_001">
    <property type="protein sequence ID" value="Aqu2.1.25623_001"/>
    <property type="gene ID" value="Aqu2.1.25623"/>
</dbReference>
<proteinExistence type="predicted"/>
<dbReference type="InParanoid" id="A0A1X7UDS4"/>
<feature type="coiled-coil region" evidence="1">
    <location>
        <begin position="122"/>
        <end position="149"/>
    </location>
</feature>
<keyword evidence="1" id="KW-0175">Coiled coil</keyword>
<reference evidence="2" key="1">
    <citation type="submission" date="2017-05" db="UniProtKB">
        <authorList>
            <consortium name="EnsemblMetazoa"/>
        </authorList>
    </citation>
    <scope>IDENTIFICATION</scope>
</reference>
<organism evidence="2">
    <name type="scientific">Amphimedon queenslandica</name>
    <name type="common">Sponge</name>
    <dbReference type="NCBI Taxonomy" id="400682"/>
    <lineage>
        <taxon>Eukaryota</taxon>
        <taxon>Metazoa</taxon>
        <taxon>Porifera</taxon>
        <taxon>Demospongiae</taxon>
        <taxon>Heteroscleromorpha</taxon>
        <taxon>Haplosclerida</taxon>
        <taxon>Niphatidae</taxon>
        <taxon>Amphimedon</taxon>
    </lineage>
</organism>
<name>A0A1X7UDS4_AMPQE</name>